<evidence type="ECO:0000256" key="4">
    <source>
        <dbReference type="ARBA" id="ARBA00022692"/>
    </source>
</evidence>
<keyword evidence="7" id="KW-1133">Transmembrane helix</keyword>
<keyword evidence="6" id="KW-0256">Endoplasmic reticulum</keyword>
<dbReference type="PANTHER" id="PTHR21397">
    <property type="entry name" value="CHROMATIN COMPLEXES SUBUNIT BAP18-RELATED"/>
    <property type="match status" value="1"/>
</dbReference>
<dbReference type="Pfam" id="PF21203">
    <property type="entry name" value="ECM10"/>
    <property type="match status" value="1"/>
</dbReference>
<dbReference type="GeneID" id="106466925"/>
<evidence type="ECO:0000256" key="5">
    <source>
        <dbReference type="ARBA" id="ARBA00022729"/>
    </source>
</evidence>
<evidence type="ECO:0000256" key="7">
    <source>
        <dbReference type="ARBA" id="ARBA00022989"/>
    </source>
</evidence>
<dbReference type="Proteomes" id="UP000694941">
    <property type="component" value="Unplaced"/>
</dbReference>
<reference evidence="10" key="1">
    <citation type="submission" date="2025-08" db="UniProtKB">
        <authorList>
            <consortium name="RefSeq"/>
        </authorList>
    </citation>
    <scope>IDENTIFICATION</scope>
    <source>
        <tissue evidence="10">Muscle</tissue>
    </source>
</reference>
<evidence type="ECO:0000256" key="1">
    <source>
        <dbReference type="ARBA" id="ARBA00004115"/>
    </source>
</evidence>
<evidence type="ECO:0000256" key="2">
    <source>
        <dbReference type="ARBA" id="ARBA00007695"/>
    </source>
</evidence>
<evidence type="ECO:0000313" key="10">
    <source>
        <dbReference type="RefSeq" id="XP_013782695.1"/>
    </source>
</evidence>
<evidence type="ECO:0000313" key="9">
    <source>
        <dbReference type="Proteomes" id="UP000694941"/>
    </source>
</evidence>
<keyword evidence="9" id="KW-1185">Reference proteome</keyword>
<protein>
    <recommendedName>
        <fullName evidence="3">ER membrane protein complex subunit 10</fullName>
    </recommendedName>
</protein>
<comment type="similarity">
    <text evidence="2">Belongs to the EMC10 family.</text>
</comment>
<evidence type="ECO:0000256" key="3">
    <source>
        <dbReference type="ARBA" id="ARBA00020105"/>
    </source>
</evidence>
<proteinExistence type="inferred from homology"/>
<sequence length="238" mass="26046">MAACLGRYITCENSVNNRLRVNVLLIIIILNTVSVALGQDGDGQLVLYMDHSLDQGATAEFTSRGVITVHSLRSGEVSWNQENAVDSLFVEQLKQVSRSGGYYRLKLSTKQNDDNFVLTFMNACSLYESALSDIVTVTFDQGGALLGVSATTVPSICQGTVISDNRLAGFNSTVYVVSTYTGPSPDTATYIQRLEKEKAEKARGENQDNRSFLAKYWMYIVPLLIFVLLSGSSEQGGR</sequence>
<name>A0ABM1BII7_LIMPO</name>
<organism evidence="9 10">
    <name type="scientific">Limulus polyphemus</name>
    <name type="common">Atlantic horseshoe crab</name>
    <dbReference type="NCBI Taxonomy" id="6850"/>
    <lineage>
        <taxon>Eukaryota</taxon>
        <taxon>Metazoa</taxon>
        <taxon>Ecdysozoa</taxon>
        <taxon>Arthropoda</taxon>
        <taxon>Chelicerata</taxon>
        <taxon>Merostomata</taxon>
        <taxon>Xiphosura</taxon>
        <taxon>Limulidae</taxon>
        <taxon>Limulus</taxon>
    </lineage>
</organism>
<accession>A0ABM1BII7</accession>
<gene>
    <name evidence="10" type="primary">LOC106466925</name>
</gene>
<comment type="subcellular location">
    <subcellularLocation>
        <location evidence="1">Endoplasmic reticulum membrane</location>
        <topology evidence="1">Single-pass type I membrane protein</topology>
    </subcellularLocation>
</comment>
<evidence type="ECO:0000256" key="8">
    <source>
        <dbReference type="ARBA" id="ARBA00023136"/>
    </source>
</evidence>
<dbReference type="PANTHER" id="PTHR21397:SF4">
    <property type="entry name" value="ER MEMBRANE PROTEIN COMPLEX SUBUNIT 10"/>
    <property type="match status" value="1"/>
</dbReference>
<dbReference type="CDD" id="cd22209">
    <property type="entry name" value="EMC10"/>
    <property type="match status" value="1"/>
</dbReference>
<keyword evidence="8" id="KW-0472">Membrane</keyword>
<keyword evidence="4" id="KW-0812">Transmembrane</keyword>
<keyword evidence="5" id="KW-0732">Signal</keyword>
<evidence type="ECO:0000256" key="6">
    <source>
        <dbReference type="ARBA" id="ARBA00022824"/>
    </source>
</evidence>
<dbReference type="RefSeq" id="XP_013782695.1">
    <property type="nucleotide sequence ID" value="XM_013927241.2"/>
</dbReference>